<dbReference type="PANTHER" id="PTHR42834:SF1">
    <property type="entry name" value="ENDONUCLEASE_EXONUCLEASE_PHOSPHATASE FAMILY PROTEIN (AFU_ORTHOLOGUE AFUA_3G09210)"/>
    <property type="match status" value="1"/>
</dbReference>
<gene>
    <name evidence="2" type="ORF">NMY3_00717</name>
</gene>
<keyword evidence="2" id="KW-0255">Endonuclease</keyword>
<dbReference type="SUPFAM" id="SSF56219">
    <property type="entry name" value="DNase I-like"/>
    <property type="match status" value="1"/>
</dbReference>
<proteinExistence type="predicted"/>
<dbReference type="InterPro" id="IPR005135">
    <property type="entry name" value="Endo/exonuclease/phosphatase"/>
</dbReference>
<dbReference type="Proteomes" id="UP000058925">
    <property type="component" value="Chromosome"/>
</dbReference>
<dbReference type="GO" id="GO:0004519">
    <property type="term" value="F:endonuclease activity"/>
    <property type="evidence" value="ECO:0007669"/>
    <property type="project" value="UniProtKB-KW"/>
</dbReference>
<dbReference type="EMBL" id="CP012850">
    <property type="protein sequence ID" value="ALI34926.1"/>
    <property type="molecule type" value="Genomic_DNA"/>
</dbReference>
<name>A0A654LWX3_9ARCH</name>
<dbReference type="GO" id="GO:0004527">
    <property type="term" value="F:exonuclease activity"/>
    <property type="evidence" value="ECO:0007669"/>
    <property type="project" value="UniProtKB-KW"/>
</dbReference>
<evidence type="ECO:0000259" key="1">
    <source>
        <dbReference type="Pfam" id="PF19580"/>
    </source>
</evidence>
<dbReference type="Pfam" id="PF19580">
    <property type="entry name" value="Exo_endo_phos_3"/>
    <property type="match status" value="1"/>
</dbReference>
<dbReference type="KEGG" id="taa:NMY3_00717"/>
<sequence length="394" mass="45855">MQMNIRLGTFNLENLFLRYRILDGDRTGTFNPKPIPFTDISKFISTYTEYLEKFGGPEKLESDPKAREKLYKELASTSKGNKILAKFLLEGVSINNLQIDQLYAVNETQRKSTAKAMRGEDNEMNFPDIMALQEVENMQALGDFNSTNFDKHYKYRYLIDGNDDRQIDVGFYSNFPATRIRTHQFAKDIDGTHLFSRDCLEIDFALTDDEEKIDDSTPILTVFNNHLKSKFIDFRVKESDREKAKQNAESKRKRQADEIVRILKERFEGNDFEKRDFIVCGDFNDSPSSPSLTKLLNSGIENVVNRIGNGDIKKEWTYYYSQENTLEQMDYILLSPSLSKKNKNNKPEIERRGMANYRKLKTDHNFDLKRFEGVTKRGTEASDHCPVFMELNIE</sequence>
<dbReference type="PANTHER" id="PTHR42834">
    <property type="entry name" value="ENDONUCLEASE/EXONUCLEASE/PHOSPHATASE FAMILY PROTEIN (AFU_ORTHOLOGUE AFUA_3G09210)"/>
    <property type="match status" value="1"/>
</dbReference>
<evidence type="ECO:0000313" key="2">
    <source>
        <dbReference type="EMBL" id="ALI34926.1"/>
    </source>
</evidence>
<dbReference type="Gene3D" id="3.60.10.10">
    <property type="entry name" value="Endonuclease/exonuclease/phosphatase"/>
    <property type="match status" value="1"/>
</dbReference>
<protein>
    <submittedName>
        <fullName evidence="2">Endonuclease/Exonuclease/phosphatase family protein</fullName>
    </submittedName>
</protein>
<evidence type="ECO:0000313" key="3">
    <source>
        <dbReference type="Proteomes" id="UP000058925"/>
    </source>
</evidence>
<organism evidence="2 3">
    <name type="scientific">Candidatus Nitrosocosmicus oleophilus</name>
    <dbReference type="NCBI Taxonomy" id="1353260"/>
    <lineage>
        <taxon>Archaea</taxon>
        <taxon>Nitrososphaerota</taxon>
        <taxon>Nitrososphaeria</taxon>
        <taxon>Nitrososphaerales</taxon>
        <taxon>Nitrososphaeraceae</taxon>
        <taxon>Candidatus Nitrosocosmicus</taxon>
    </lineage>
</organism>
<keyword evidence="2" id="KW-0378">Hydrolase</keyword>
<keyword evidence="2" id="KW-0540">Nuclease</keyword>
<keyword evidence="2" id="KW-0269">Exonuclease</keyword>
<dbReference type="AlphaFoldDB" id="A0A654LWX3"/>
<feature type="domain" description="Endonuclease/exonuclease/phosphatase" evidence="1">
    <location>
        <begin position="125"/>
        <end position="391"/>
    </location>
</feature>
<reference evidence="3" key="1">
    <citation type="submission" date="2015-10" db="EMBL/GenBank/DDBJ databases">
        <title>Niche specialization of a soil ammonia-oxidizing archaeon, Candidatus Nitrosocosmicus oleophilus.</title>
        <authorList>
            <person name="Jung M.-Y."/>
            <person name="Rhee S.-K."/>
        </authorList>
    </citation>
    <scope>NUCLEOTIDE SEQUENCE [LARGE SCALE GENOMIC DNA]</scope>
    <source>
        <strain evidence="3">MY3</strain>
    </source>
</reference>
<accession>A0A654LWX3</accession>
<keyword evidence="3" id="KW-1185">Reference proteome</keyword>
<dbReference type="InterPro" id="IPR036691">
    <property type="entry name" value="Endo/exonu/phosph_ase_sf"/>
</dbReference>